<gene>
    <name evidence="7" type="primary">Bbxc1</name>
</gene>
<protein>
    <submittedName>
        <fullName evidence="7">Bombyxin C1 [Bombyx mori]</fullName>
    </submittedName>
</protein>
<evidence type="ECO:0000256" key="5">
    <source>
        <dbReference type="SAM" id="SignalP"/>
    </source>
</evidence>
<dbReference type="EMBL" id="HACA01030683">
    <property type="protein sequence ID" value="CDW48044.1"/>
    <property type="molecule type" value="Transcribed_RNA"/>
</dbReference>
<evidence type="ECO:0000259" key="6">
    <source>
        <dbReference type="SMART" id="SM00078"/>
    </source>
</evidence>
<dbReference type="SMART" id="SM00078">
    <property type="entry name" value="IlGF"/>
    <property type="match status" value="1"/>
</dbReference>
<sequence>MSKKLYFAFFIGLLLSMTMGEYSTLESEKQMGPMERLRSLLKLEDRIMNKGSEMVLCGHNLFHTWRVACSSIRSKRSVDGFSGKIMIAINGFRSGMKKRAGLTDQCCSQPCSLKTLLSFC</sequence>
<keyword evidence="3 5" id="KW-0732">Signal</keyword>
<accession>A0A0K2VC23</accession>
<dbReference type="InterPro" id="IPR022353">
    <property type="entry name" value="Insulin_CS"/>
</dbReference>
<feature type="chain" id="PRO_5005489323" evidence="5">
    <location>
        <begin position="21"/>
        <end position="120"/>
    </location>
</feature>
<dbReference type="InterPro" id="IPR016179">
    <property type="entry name" value="Insulin-like"/>
</dbReference>
<dbReference type="Gene3D" id="1.10.100.10">
    <property type="entry name" value="Insulin-like"/>
    <property type="match status" value="1"/>
</dbReference>
<name>A0A0K2VC23_LEPSM</name>
<feature type="signal peptide" evidence="5">
    <location>
        <begin position="1"/>
        <end position="20"/>
    </location>
</feature>
<dbReference type="SUPFAM" id="SSF56994">
    <property type="entry name" value="Insulin-like"/>
    <property type="match status" value="1"/>
</dbReference>
<dbReference type="GO" id="GO:0005576">
    <property type="term" value="C:extracellular region"/>
    <property type="evidence" value="ECO:0007669"/>
    <property type="project" value="UniProtKB-SubCell"/>
</dbReference>
<feature type="domain" description="Insulin-like" evidence="6">
    <location>
        <begin position="54"/>
        <end position="120"/>
    </location>
</feature>
<reference evidence="7" key="1">
    <citation type="submission" date="2014-05" db="EMBL/GenBank/DDBJ databases">
        <authorList>
            <person name="Chronopoulou M."/>
        </authorList>
    </citation>
    <scope>NUCLEOTIDE SEQUENCE</scope>
    <source>
        <tissue evidence="7">Whole organism</tissue>
    </source>
</reference>
<evidence type="ECO:0000256" key="3">
    <source>
        <dbReference type="ARBA" id="ARBA00022729"/>
    </source>
</evidence>
<dbReference type="PROSITE" id="PS00262">
    <property type="entry name" value="INSULIN"/>
    <property type="match status" value="1"/>
</dbReference>
<keyword evidence="4" id="KW-0964">Secreted</keyword>
<dbReference type="InterPro" id="IPR022352">
    <property type="entry name" value="Ins/IGF/rlx"/>
</dbReference>
<evidence type="ECO:0000256" key="1">
    <source>
        <dbReference type="ARBA" id="ARBA00009034"/>
    </source>
</evidence>
<dbReference type="PRINTS" id="PR00276">
    <property type="entry name" value="INSULINFAMLY"/>
</dbReference>
<comment type="similarity">
    <text evidence="1 4">Belongs to the insulin family.</text>
</comment>
<dbReference type="OrthoDB" id="10019596at2759"/>
<organism evidence="7">
    <name type="scientific">Lepeophtheirus salmonis</name>
    <name type="common">Salmon louse</name>
    <name type="synonym">Caligus salmonis</name>
    <dbReference type="NCBI Taxonomy" id="72036"/>
    <lineage>
        <taxon>Eukaryota</taxon>
        <taxon>Metazoa</taxon>
        <taxon>Ecdysozoa</taxon>
        <taxon>Arthropoda</taxon>
        <taxon>Crustacea</taxon>
        <taxon>Multicrustacea</taxon>
        <taxon>Hexanauplia</taxon>
        <taxon>Copepoda</taxon>
        <taxon>Siphonostomatoida</taxon>
        <taxon>Caligidae</taxon>
        <taxon>Lepeophtheirus</taxon>
    </lineage>
</organism>
<evidence type="ECO:0000256" key="2">
    <source>
        <dbReference type="ARBA" id="ARBA00022685"/>
    </source>
</evidence>
<proteinExistence type="inferred from homology"/>
<keyword evidence="2" id="KW-0165">Cleavage on pair of basic residues</keyword>
<dbReference type="Pfam" id="PF00049">
    <property type="entry name" value="Insulin"/>
    <property type="match status" value="1"/>
</dbReference>
<comment type="subcellular location">
    <subcellularLocation>
        <location evidence="4">Secreted</location>
    </subcellularLocation>
</comment>
<dbReference type="AlphaFoldDB" id="A0A0K2VC23"/>
<evidence type="ECO:0000256" key="4">
    <source>
        <dbReference type="RuleBase" id="RU000406"/>
    </source>
</evidence>
<dbReference type="GO" id="GO:0005179">
    <property type="term" value="F:hormone activity"/>
    <property type="evidence" value="ECO:0007669"/>
    <property type="project" value="InterPro"/>
</dbReference>
<evidence type="ECO:0000313" key="7">
    <source>
        <dbReference type="EMBL" id="CDW48044.1"/>
    </source>
</evidence>
<dbReference type="InterPro" id="IPR036438">
    <property type="entry name" value="Insulin-like_sf"/>
</dbReference>